<dbReference type="InterPro" id="IPR052379">
    <property type="entry name" value="Type_VII_TA_RNase"/>
</dbReference>
<dbReference type="Proteomes" id="UP000774000">
    <property type="component" value="Unassembled WGS sequence"/>
</dbReference>
<dbReference type="EMBL" id="JAFBDQ010000011">
    <property type="protein sequence ID" value="MBM7557339.1"/>
    <property type="molecule type" value="Genomic_DNA"/>
</dbReference>
<sequence>MVDKDLVRSRLLKLEEYINDLKEYQNIKFVKYQNDKLIKRFVERTLQLAIESCLDIGNHIISDERLGTADTNADIIRILAENDIIKRNVEQYIKMSKFRNVIVHDYATVDDKVIYQILTNNLKDIEILFNWYREYIN</sequence>
<dbReference type="InterPro" id="IPR008201">
    <property type="entry name" value="HepT-like"/>
</dbReference>
<dbReference type="GO" id="GO:0016787">
    <property type="term" value="F:hydrolase activity"/>
    <property type="evidence" value="ECO:0007669"/>
    <property type="project" value="UniProtKB-KW"/>
</dbReference>
<dbReference type="NCBIfam" id="NF047751">
    <property type="entry name" value="HepT_toxin"/>
    <property type="match status" value="1"/>
</dbReference>
<evidence type="ECO:0000256" key="1">
    <source>
        <dbReference type="ARBA" id="ARBA00022649"/>
    </source>
</evidence>
<dbReference type="PANTHER" id="PTHR33397">
    <property type="entry name" value="UPF0331 PROTEIN YUTE"/>
    <property type="match status" value="1"/>
</dbReference>
<comment type="caution">
    <text evidence="5">The sequence shown here is derived from an EMBL/GenBank/DDBJ whole genome shotgun (WGS) entry which is preliminary data.</text>
</comment>
<dbReference type="Gene3D" id="1.20.120.580">
    <property type="entry name" value="bsu32300-like"/>
    <property type="match status" value="1"/>
</dbReference>
<proteinExistence type="inferred from homology"/>
<keyword evidence="1" id="KW-1277">Toxin-antitoxin system</keyword>
<dbReference type="Pfam" id="PF01934">
    <property type="entry name" value="HepT-like"/>
    <property type="match status" value="1"/>
</dbReference>
<dbReference type="GO" id="GO:0110001">
    <property type="term" value="C:toxin-antitoxin complex"/>
    <property type="evidence" value="ECO:0007669"/>
    <property type="project" value="InterPro"/>
</dbReference>
<evidence type="ECO:0000313" key="6">
    <source>
        <dbReference type="Proteomes" id="UP000774000"/>
    </source>
</evidence>
<protein>
    <submittedName>
        <fullName evidence="5">Uncharacterized protein YutE (UPF0331/DUF86 family)</fullName>
    </submittedName>
</protein>
<organism evidence="5 6">
    <name type="scientific">Halanaerobacter jeridensis</name>
    <dbReference type="NCBI Taxonomy" id="706427"/>
    <lineage>
        <taxon>Bacteria</taxon>
        <taxon>Bacillati</taxon>
        <taxon>Bacillota</taxon>
        <taxon>Clostridia</taxon>
        <taxon>Halanaerobiales</taxon>
        <taxon>Halobacteroidaceae</taxon>
        <taxon>Halanaerobacter</taxon>
    </lineage>
</organism>
<dbReference type="AlphaFoldDB" id="A0A938XT42"/>
<evidence type="ECO:0000256" key="3">
    <source>
        <dbReference type="ARBA" id="ARBA00022801"/>
    </source>
</evidence>
<gene>
    <name evidence="5" type="ORF">JOC47_002205</name>
</gene>
<dbReference type="GO" id="GO:0004540">
    <property type="term" value="F:RNA nuclease activity"/>
    <property type="evidence" value="ECO:0007669"/>
    <property type="project" value="InterPro"/>
</dbReference>
<reference evidence="5" key="1">
    <citation type="submission" date="2021-01" db="EMBL/GenBank/DDBJ databases">
        <title>Genomic Encyclopedia of Type Strains, Phase IV (KMG-IV): sequencing the most valuable type-strain genomes for metagenomic binning, comparative biology and taxonomic classification.</title>
        <authorList>
            <person name="Goeker M."/>
        </authorList>
    </citation>
    <scope>NUCLEOTIDE SEQUENCE</scope>
    <source>
        <strain evidence="5">DSM 23230</strain>
    </source>
</reference>
<keyword evidence="2" id="KW-0540">Nuclease</keyword>
<accession>A0A938XT42</accession>
<dbReference type="PANTHER" id="PTHR33397:SF5">
    <property type="entry name" value="RNASE YUTE-RELATED"/>
    <property type="match status" value="1"/>
</dbReference>
<comment type="similarity">
    <text evidence="4">Belongs to the HepT RNase toxin family.</text>
</comment>
<evidence type="ECO:0000313" key="5">
    <source>
        <dbReference type="EMBL" id="MBM7557339.1"/>
    </source>
</evidence>
<dbReference type="RefSeq" id="WP_204702094.1">
    <property type="nucleotide sequence ID" value="NZ_JAFBDQ010000011.1"/>
</dbReference>
<evidence type="ECO:0000256" key="2">
    <source>
        <dbReference type="ARBA" id="ARBA00022722"/>
    </source>
</evidence>
<evidence type="ECO:0000256" key="4">
    <source>
        <dbReference type="ARBA" id="ARBA00024207"/>
    </source>
</evidence>
<keyword evidence="6" id="KW-1185">Reference proteome</keyword>
<name>A0A938XT42_9FIRM</name>
<keyword evidence="3" id="KW-0378">Hydrolase</keyword>
<dbReference type="SUPFAM" id="SSF81593">
    <property type="entry name" value="Nucleotidyltransferase substrate binding subunit/domain"/>
    <property type="match status" value="1"/>
</dbReference>
<dbReference type="InterPro" id="IPR037038">
    <property type="entry name" value="HepT-like_sf"/>
</dbReference>